<gene>
    <name evidence="2" type="primary">Os06g0675700_1</name>
    <name evidence="2" type="ORF">g.44182</name>
</gene>
<dbReference type="AlphaFoldDB" id="A0A1D1XGA4"/>
<feature type="region of interest" description="Disordered" evidence="1">
    <location>
        <begin position="1"/>
        <end position="29"/>
    </location>
</feature>
<evidence type="ECO:0000313" key="2">
    <source>
        <dbReference type="EMBL" id="JAT41423.1"/>
    </source>
</evidence>
<name>A0A1D1XGA4_9ARAE</name>
<organism evidence="2">
    <name type="scientific">Anthurium amnicola</name>
    <dbReference type="NCBI Taxonomy" id="1678845"/>
    <lineage>
        <taxon>Eukaryota</taxon>
        <taxon>Viridiplantae</taxon>
        <taxon>Streptophyta</taxon>
        <taxon>Embryophyta</taxon>
        <taxon>Tracheophyta</taxon>
        <taxon>Spermatophyta</taxon>
        <taxon>Magnoliopsida</taxon>
        <taxon>Liliopsida</taxon>
        <taxon>Araceae</taxon>
        <taxon>Pothoideae</taxon>
        <taxon>Potheae</taxon>
        <taxon>Anthurium</taxon>
    </lineage>
</organism>
<proteinExistence type="predicted"/>
<accession>A0A1D1XGA4</accession>
<feature type="compositionally biased region" description="Polar residues" evidence="1">
    <location>
        <begin position="8"/>
        <end position="29"/>
    </location>
</feature>
<sequence>MESGLALNCTTPASVEASQSIESQPTSHVNVRCPTDPAWEHAQRVGPRSSQRGYCSKVYHGGGIHRIKEHSRKERCRHPCLSKSVCRSSVTNGAFFENL</sequence>
<dbReference type="EMBL" id="GDJX01026513">
    <property type="protein sequence ID" value="JAT41423.1"/>
    <property type="molecule type" value="Transcribed_RNA"/>
</dbReference>
<protein>
    <submittedName>
        <fullName evidence="2">Putative alpha-glucosidase Os06g0675700</fullName>
    </submittedName>
</protein>
<reference evidence="2" key="1">
    <citation type="submission" date="2015-07" db="EMBL/GenBank/DDBJ databases">
        <title>Transcriptome Assembly of Anthurium amnicola.</title>
        <authorList>
            <person name="Suzuki J."/>
        </authorList>
    </citation>
    <scope>NUCLEOTIDE SEQUENCE</scope>
</reference>
<evidence type="ECO:0000256" key="1">
    <source>
        <dbReference type="SAM" id="MobiDB-lite"/>
    </source>
</evidence>